<dbReference type="PANTHER" id="PTHR43374:SF5">
    <property type="entry name" value="ZN(II)2CYS6 TRANSCRIPTION FACTOR (EUROFUNG)"/>
    <property type="match status" value="1"/>
</dbReference>
<evidence type="ECO:0000256" key="5">
    <source>
        <dbReference type="ARBA" id="ARBA00023242"/>
    </source>
</evidence>
<feature type="region of interest" description="Disordered" evidence="6">
    <location>
        <begin position="105"/>
        <end position="142"/>
    </location>
</feature>
<dbReference type="Proteomes" id="UP000184356">
    <property type="component" value="Unassembled WGS sequence"/>
</dbReference>
<evidence type="ECO:0000313" key="8">
    <source>
        <dbReference type="EMBL" id="OJJ54381.1"/>
    </source>
</evidence>
<dbReference type="InterPro" id="IPR001138">
    <property type="entry name" value="Zn2Cys6_DnaBD"/>
</dbReference>
<dbReference type="GO" id="GO:0000981">
    <property type="term" value="F:DNA-binding transcription factor activity, RNA polymerase II-specific"/>
    <property type="evidence" value="ECO:0007669"/>
    <property type="project" value="InterPro"/>
</dbReference>
<reference evidence="9" key="1">
    <citation type="journal article" date="2017" name="Genome Biol.">
        <title>Comparative genomics reveals high biological diversity and specific adaptations in the industrially and medically important fungal genus Aspergillus.</title>
        <authorList>
            <person name="de Vries R.P."/>
            <person name="Riley R."/>
            <person name="Wiebenga A."/>
            <person name="Aguilar-Osorio G."/>
            <person name="Amillis S."/>
            <person name="Uchima C.A."/>
            <person name="Anderluh G."/>
            <person name="Asadollahi M."/>
            <person name="Askin M."/>
            <person name="Barry K."/>
            <person name="Battaglia E."/>
            <person name="Bayram O."/>
            <person name="Benocci T."/>
            <person name="Braus-Stromeyer S.A."/>
            <person name="Caldana C."/>
            <person name="Canovas D."/>
            <person name="Cerqueira G.C."/>
            <person name="Chen F."/>
            <person name="Chen W."/>
            <person name="Choi C."/>
            <person name="Clum A."/>
            <person name="Dos Santos R.A."/>
            <person name="Damasio A.R."/>
            <person name="Diallinas G."/>
            <person name="Emri T."/>
            <person name="Fekete E."/>
            <person name="Flipphi M."/>
            <person name="Freyberg S."/>
            <person name="Gallo A."/>
            <person name="Gournas C."/>
            <person name="Habgood R."/>
            <person name="Hainaut M."/>
            <person name="Harispe M.L."/>
            <person name="Henrissat B."/>
            <person name="Hilden K.S."/>
            <person name="Hope R."/>
            <person name="Hossain A."/>
            <person name="Karabika E."/>
            <person name="Karaffa L."/>
            <person name="Karanyi Z."/>
            <person name="Krasevec N."/>
            <person name="Kuo A."/>
            <person name="Kusch H."/>
            <person name="LaButti K."/>
            <person name="Lagendijk E.L."/>
            <person name="Lapidus A."/>
            <person name="Levasseur A."/>
            <person name="Lindquist E."/>
            <person name="Lipzen A."/>
            <person name="Logrieco A.F."/>
            <person name="MacCabe A."/>
            <person name="Maekelae M.R."/>
            <person name="Malavazi I."/>
            <person name="Melin P."/>
            <person name="Meyer V."/>
            <person name="Mielnichuk N."/>
            <person name="Miskei M."/>
            <person name="Molnar A.P."/>
            <person name="Mule G."/>
            <person name="Ngan C.Y."/>
            <person name="Orejas M."/>
            <person name="Orosz E."/>
            <person name="Ouedraogo J.P."/>
            <person name="Overkamp K.M."/>
            <person name="Park H.-S."/>
            <person name="Perrone G."/>
            <person name="Piumi F."/>
            <person name="Punt P.J."/>
            <person name="Ram A.F."/>
            <person name="Ramon A."/>
            <person name="Rauscher S."/>
            <person name="Record E."/>
            <person name="Riano-Pachon D.M."/>
            <person name="Robert V."/>
            <person name="Roehrig J."/>
            <person name="Ruller R."/>
            <person name="Salamov A."/>
            <person name="Salih N.S."/>
            <person name="Samson R.A."/>
            <person name="Sandor E."/>
            <person name="Sanguinetti M."/>
            <person name="Schuetze T."/>
            <person name="Sepcic K."/>
            <person name="Shelest E."/>
            <person name="Sherlock G."/>
            <person name="Sophianopoulou V."/>
            <person name="Squina F.M."/>
            <person name="Sun H."/>
            <person name="Susca A."/>
            <person name="Todd R.B."/>
            <person name="Tsang A."/>
            <person name="Unkles S.E."/>
            <person name="van de Wiele N."/>
            <person name="van Rossen-Uffink D."/>
            <person name="Oliveira J.V."/>
            <person name="Vesth T.C."/>
            <person name="Visser J."/>
            <person name="Yu J.-H."/>
            <person name="Zhou M."/>
            <person name="Andersen M.R."/>
            <person name="Archer D.B."/>
            <person name="Baker S.E."/>
            <person name="Benoit I."/>
            <person name="Brakhage A.A."/>
            <person name="Braus G.H."/>
            <person name="Fischer R."/>
            <person name="Frisvad J.C."/>
            <person name="Goldman G.H."/>
            <person name="Houbraken J."/>
            <person name="Oakley B."/>
            <person name="Pocsi I."/>
            <person name="Scazzocchio C."/>
            <person name="Seiboth B."/>
            <person name="vanKuyk P.A."/>
            <person name="Wortman J."/>
            <person name="Dyer P.S."/>
            <person name="Grigoriev I.V."/>
        </authorList>
    </citation>
    <scope>NUCLEOTIDE SEQUENCE [LARGE SCALE GENOMIC DNA]</scope>
    <source>
        <strain evidence="9">CBS 593.65</strain>
    </source>
</reference>
<dbReference type="SMART" id="SM00906">
    <property type="entry name" value="Fungal_trans"/>
    <property type="match status" value="1"/>
</dbReference>
<dbReference type="GO" id="GO:0016831">
    <property type="term" value="F:carboxy-lyase activity"/>
    <property type="evidence" value="ECO:0007669"/>
    <property type="project" value="TreeGrafter"/>
</dbReference>
<gene>
    <name evidence="8" type="ORF">ASPSYDRAFT_61652</name>
</gene>
<dbReference type="STRING" id="1036612.A0A1L9T4T8"/>
<evidence type="ECO:0000256" key="4">
    <source>
        <dbReference type="ARBA" id="ARBA00023163"/>
    </source>
</evidence>
<evidence type="ECO:0000256" key="1">
    <source>
        <dbReference type="ARBA" id="ARBA00022723"/>
    </source>
</evidence>
<feature type="region of interest" description="Disordered" evidence="6">
    <location>
        <begin position="57"/>
        <end position="77"/>
    </location>
</feature>
<feature type="domain" description="Zn(2)-C6 fungal-type" evidence="7">
    <location>
        <begin position="28"/>
        <end position="59"/>
    </location>
</feature>
<dbReference type="AlphaFoldDB" id="A0A1L9T4T8"/>
<dbReference type="InterPro" id="IPR007219">
    <property type="entry name" value="XnlR_reg_dom"/>
</dbReference>
<name>A0A1L9T4T8_9EURO</name>
<dbReference type="InterPro" id="IPR036864">
    <property type="entry name" value="Zn2-C6_fun-type_DNA-bd_sf"/>
</dbReference>
<feature type="compositionally biased region" description="Polar residues" evidence="6">
    <location>
        <begin position="60"/>
        <end position="75"/>
    </location>
</feature>
<keyword evidence="1" id="KW-0479">Metal-binding</keyword>
<feature type="compositionally biased region" description="Low complexity" evidence="6">
    <location>
        <begin position="105"/>
        <end position="127"/>
    </location>
</feature>
<dbReference type="SUPFAM" id="SSF57701">
    <property type="entry name" value="Zn2/Cys6 DNA-binding domain"/>
    <property type="match status" value="1"/>
</dbReference>
<dbReference type="GO" id="GO:0008270">
    <property type="term" value="F:zinc ion binding"/>
    <property type="evidence" value="ECO:0007669"/>
    <property type="project" value="InterPro"/>
</dbReference>
<dbReference type="CDD" id="cd12148">
    <property type="entry name" value="fungal_TF_MHR"/>
    <property type="match status" value="1"/>
</dbReference>
<proteinExistence type="predicted"/>
<evidence type="ECO:0000256" key="2">
    <source>
        <dbReference type="ARBA" id="ARBA00023015"/>
    </source>
</evidence>
<evidence type="ECO:0000313" key="9">
    <source>
        <dbReference type="Proteomes" id="UP000184356"/>
    </source>
</evidence>
<organism evidence="8 9">
    <name type="scientific">Aspergillus sydowii CBS 593.65</name>
    <dbReference type="NCBI Taxonomy" id="1036612"/>
    <lineage>
        <taxon>Eukaryota</taxon>
        <taxon>Fungi</taxon>
        <taxon>Dikarya</taxon>
        <taxon>Ascomycota</taxon>
        <taxon>Pezizomycotina</taxon>
        <taxon>Eurotiomycetes</taxon>
        <taxon>Eurotiomycetidae</taxon>
        <taxon>Eurotiales</taxon>
        <taxon>Aspergillaceae</taxon>
        <taxon>Aspergillus</taxon>
        <taxon>Aspergillus subgen. Nidulantes</taxon>
    </lineage>
</organism>
<dbReference type="InterPro" id="IPR004507">
    <property type="entry name" value="UbiX-like"/>
</dbReference>
<dbReference type="PANTHER" id="PTHR43374">
    <property type="entry name" value="FLAVIN PRENYLTRANSFERASE"/>
    <property type="match status" value="1"/>
</dbReference>
<keyword evidence="5" id="KW-0539">Nucleus</keyword>
<dbReference type="GO" id="GO:0003677">
    <property type="term" value="F:DNA binding"/>
    <property type="evidence" value="ECO:0007669"/>
    <property type="project" value="UniProtKB-KW"/>
</dbReference>
<dbReference type="GeneID" id="63766093"/>
<accession>A0A1L9T4T8</accession>
<dbReference type="PROSITE" id="PS50048">
    <property type="entry name" value="ZN2_CY6_FUNGAL_2"/>
    <property type="match status" value="1"/>
</dbReference>
<dbReference type="Pfam" id="PF00172">
    <property type="entry name" value="Zn_clus"/>
    <property type="match status" value="1"/>
</dbReference>
<dbReference type="VEuPathDB" id="FungiDB:ASPSYDRAFT_61652"/>
<protein>
    <recommendedName>
        <fullName evidence="7">Zn(2)-C6 fungal-type domain-containing protein</fullName>
    </recommendedName>
</protein>
<evidence type="ECO:0000256" key="6">
    <source>
        <dbReference type="SAM" id="MobiDB-lite"/>
    </source>
</evidence>
<sequence>MADNAYPYDTSRVRELLKQKRKTRGIRSCFPCRHRKVRCDGLVPCSSCIKRSHPELCQLPPSSAAESPLRGQSSIPAPEPASIIARLERIEEQISSLKADLRATATAPTTGTASASASSSTGPGPASRPLHGMDAVGKSPGRHVLEDATGATIFLGRHSDNPLALGCREASDSGDVLFQDAMINQFVPRTYPFTSLWGPDATIQDVCETLPDDPDMIRYWQAYRSTAYPFYPVLVAVDDFGRSLFSFSNERASFTAGSDEQPEPESSWLALLFAVMACGVQFTDDPTKERDLRSKVFICSSFHCLRMSNFFNQTNLDQIQAMALIGHCLRNNLDTNSAWILMGTTIRLAQSIGLHEASPSLPPAEQNQRTWLWWTLVWQDTFLSFTYDRPPSCSTTKTCPVPYALKTSGLAFHECIFKICHIILDQTQLERTMDQRPQIHTVADYRNELEGVWDTAAPFLTSKAHCTSLQDHLERLALSVHLAYTLCRVNLVYLDLATPDFTDTVAKDCRRWAMQVVDSFLELHRLSPAVCRSWAFVHNAVSCAITLHRLGQVTSVPAATPEPMVLAQRLIAVLENEARKSEWYDADTNVRYFGPYSRSLKALQETYTELG</sequence>
<dbReference type="OrthoDB" id="1747771at2759"/>
<dbReference type="GO" id="GO:0006351">
    <property type="term" value="P:DNA-templated transcription"/>
    <property type="evidence" value="ECO:0007669"/>
    <property type="project" value="InterPro"/>
</dbReference>
<dbReference type="EMBL" id="KV878595">
    <property type="protein sequence ID" value="OJJ54381.1"/>
    <property type="molecule type" value="Genomic_DNA"/>
</dbReference>
<dbReference type="PROSITE" id="PS00463">
    <property type="entry name" value="ZN2_CY6_FUNGAL_1"/>
    <property type="match status" value="1"/>
</dbReference>
<keyword evidence="9" id="KW-1185">Reference proteome</keyword>
<dbReference type="CDD" id="cd00067">
    <property type="entry name" value="GAL4"/>
    <property type="match status" value="1"/>
</dbReference>
<dbReference type="RefSeq" id="XP_040698187.1">
    <property type="nucleotide sequence ID" value="XM_040850020.1"/>
</dbReference>
<dbReference type="Pfam" id="PF04082">
    <property type="entry name" value="Fungal_trans"/>
    <property type="match status" value="1"/>
</dbReference>
<keyword evidence="2" id="KW-0805">Transcription regulation</keyword>
<dbReference type="Gene3D" id="4.10.240.10">
    <property type="entry name" value="Zn(2)-C6 fungal-type DNA-binding domain"/>
    <property type="match status" value="1"/>
</dbReference>
<evidence type="ECO:0000256" key="3">
    <source>
        <dbReference type="ARBA" id="ARBA00023125"/>
    </source>
</evidence>
<evidence type="ECO:0000259" key="7">
    <source>
        <dbReference type="PROSITE" id="PS50048"/>
    </source>
</evidence>
<keyword evidence="3" id="KW-0238">DNA-binding</keyword>
<dbReference type="SMART" id="SM00066">
    <property type="entry name" value="GAL4"/>
    <property type="match status" value="1"/>
</dbReference>
<keyword evidence="4" id="KW-0804">Transcription</keyword>